<proteinExistence type="predicted"/>
<protein>
    <submittedName>
        <fullName evidence="2">Uncharacterized protein</fullName>
    </submittedName>
</protein>
<keyword evidence="1" id="KW-1185">Reference proteome</keyword>
<dbReference type="Proteomes" id="UP000887565">
    <property type="component" value="Unplaced"/>
</dbReference>
<organism evidence="1 2">
    <name type="scientific">Romanomermis culicivorax</name>
    <name type="common">Nematode worm</name>
    <dbReference type="NCBI Taxonomy" id="13658"/>
    <lineage>
        <taxon>Eukaryota</taxon>
        <taxon>Metazoa</taxon>
        <taxon>Ecdysozoa</taxon>
        <taxon>Nematoda</taxon>
        <taxon>Enoplea</taxon>
        <taxon>Dorylaimia</taxon>
        <taxon>Mermithida</taxon>
        <taxon>Mermithoidea</taxon>
        <taxon>Mermithidae</taxon>
        <taxon>Romanomermis</taxon>
    </lineage>
</organism>
<name>A0A915IPE9_ROMCU</name>
<reference evidence="2" key="1">
    <citation type="submission" date="2022-11" db="UniProtKB">
        <authorList>
            <consortium name="WormBaseParasite"/>
        </authorList>
    </citation>
    <scope>IDENTIFICATION</scope>
</reference>
<accession>A0A915IPE9</accession>
<dbReference type="WBParaSite" id="nRc.2.0.1.t15862-RA">
    <property type="protein sequence ID" value="nRc.2.0.1.t15862-RA"/>
    <property type="gene ID" value="nRc.2.0.1.g15862"/>
</dbReference>
<sequence>MQWSEIWQMHNS</sequence>
<evidence type="ECO:0000313" key="2">
    <source>
        <dbReference type="WBParaSite" id="nRc.2.0.1.t15862-RA"/>
    </source>
</evidence>
<evidence type="ECO:0000313" key="1">
    <source>
        <dbReference type="Proteomes" id="UP000887565"/>
    </source>
</evidence>